<protein>
    <submittedName>
        <fullName evidence="2">Uncharacterized protein</fullName>
    </submittedName>
</protein>
<keyword evidence="3" id="KW-1185">Reference proteome</keyword>
<dbReference type="AlphaFoldDB" id="W1NVZ3"/>
<feature type="compositionally biased region" description="Polar residues" evidence="1">
    <location>
        <begin position="53"/>
        <end position="64"/>
    </location>
</feature>
<evidence type="ECO:0000313" key="3">
    <source>
        <dbReference type="Proteomes" id="UP000017836"/>
    </source>
</evidence>
<reference evidence="3" key="1">
    <citation type="journal article" date="2013" name="Science">
        <title>The Amborella genome and the evolution of flowering plants.</title>
        <authorList>
            <consortium name="Amborella Genome Project"/>
        </authorList>
    </citation>
    <scope>NUCLEOTIDE SEQUENCE [LARGE SCALE GENOMIC DNA]</scope>
</reference>
<proteinExistence type="predicted"/>
<name>W1NVZ3_AMBTC</name>
<feature type="non-terminal residue" evidence="2">
    <location>
        <position position="1"/>
    </location>
</feature>
<dbReference type="Gramene" id="ERN01802">
    <property type="protein sequence ID" value="ERN01802"/>
    <property type="gene ID" value="AMTR_s00467p00010690"/>
</dbReference>
<organism evidence="2 3">
    <name type="scientific">Amborella trichopoda</name>
    <dbReference type="NCBI Taxonomy" id="13333"/>
    <lineage>
        <taxon>Eukaryota</taxon>
        <taxon>Viridiplantae</taxon>
        <taxon>Streptophyta</taxon>
        <taxon>Embryophyta</taxon>
        <taxon>Tracheophyta</taxon>
        <taxon>Spermatophyta</taxon>
        <taxon>Magnoliopsida</taxon>
        <taxon>Amborellales</taxon>
        <taxon>Amborellaceae</taxon>
        <taxon>Amborella</taxon>
    </lineage>
</organism>
<gene>
    <name evidence="2" type="ORF">AMTR_s00467p00010690</name>
</gene>
<dbReference type="HOGENOM" id="CLU_2874422_0_0_1"/>
<sequence>EQSPLSHRTDSLDSEYNLNIRHRHPVNTVEEEWTSTLERFAKGSPIEEPPRSAPTSFSKTMTDK</sequence>
<dbReference type="EMBL" id="KI394697">
    <property type="protein sequence ID" value="ERN01802.1"/>
    <property type="molecule type" value="Genomic_DNA"/>
</dbReference>
<dbReference type="Proteomes" id="UP000017836">
    <property type="component" value="Unassembled WGS sequence"/>
</dbReference>
<accession>W1NVZ3</accession>
<evidence type="ECO:0000256" key="1">
    <source>
        <dbReference type="SAM" id="MobiDB-lite"/>
    </source>
</evidence>
<feature type="region of interest" description="Disordered" evidence="1">
    <location>
        <begin position="41"/>
        <end position="64"/>
    </location>
</feature>
<evidence type="ECO:0000313" key="2">
    <source>
        <dbReference type="EMBL" id="ERN01802.1"/>
    </source>
</evidence>